<dbReference type="Pfam" id="PF14559">
    <property type="entry name" value="TPR_19"/>
    <property type="match status" value="1"/>
</dbReference>
<dbReference type="PROSITE" id="PS50293">
    <property type="entry name" value="TPR_REGION"/>
    <property type="match status" value="1"/>
</dbReference>
<organism evidence="2 3">
    <name type="scientific">Verrucomicrobia subdivision 6 bacterium BACL9 MAG-120924-bin69</name>
    <dbReference type="NCBI Taxonomy" id="1655635"/>
    <lineage>
        <taxon>Bacteria</taxon>
        <taxon>Pseudomonadati</taxon>
        <taxon>Verrucomicrobiota</taxon>
        <taxon>Verrucomicrobiia</taxon>
        <taxon>Verrucomicrobiales</taxon>
        <taxon>Verrucomicrobia subdivision 6</taxon>
    </lineage>
</organism>
<feature type="repeat" description="TPR" evidence="1">
    <location>
        <begin position="39"/>
        <end position="72"/>
    </location>
</feature>
<dbReference type="SMART" id="SM00028">
    <property type="entry name" value="TPR"/>
    <property type="match status" value="2"/>
</dbReference>
<dbReference type="Gene3D" id="1.25.40.10">
    <property type="entry name" value="Tetratricopeptide repeat domain"/>
    <property type="match status" value="1"/>
</dbReference>
<dbReference type="EMBL" id="LIDN01000420">
    <property type="protein sequence ID" value="KRP31681.1"/>
    <property type="molecule type" value="Genomic_DNA"/>
</dbReference>
<proteinExistence type="predicted"/>
<evidence type="ECO:0000256" key="1">
    <source>
        <dbReference type="PROSITE-ProRule" id="PRU00339"/>
    </source>
</evidence>
<dbReference type="InterPro" id="IPR011990">
    <property type="entry name" value="TPR-like_helical_dom_sf"/>
</dbReference>
<keyword evidence="1" id="KW-0802">TPR repeat</keyword>
<gene>
    <name evidence="2" type="ORF">ABS33_08190</name>
</gene>
<dbReference type="InterPro" id="IPR019734">
    <property type="entry name" value="TPR_rpt"/>
</dbReference>
<accession>A0A0R2XBU2</accession>
<comment type="caution">
    <text evidence="2">The sequence shown here is derived from an EMBL/GenBank/DDBJ whole genome shotgun (WGS) entry which is preliminary data.</text>
</comment>
<sequence>MNPLLEETMEGAHGALAMGDMAAAATLYRKATVIDPTYAEGWQALGMALVKLDQLNEAIEALQKLIQLKPKDQLAYSSLSLAFGRAGRIAEAEEMSAKAKVAGWGGDPTKIGS</sequence>
<protein>
    <submittedName>
        <fullName evidence="2">Uncharacterized protein</fullName>
    </submittedName>
</protein>
<dbReference type="Proteomes" id="UP000051220">
    <property type="component" value="Unassembled WGS sequence"/>
</dbReference>
<dbReference type="AlphaFoldDB" id="A0A0R2XBU2"/>
<reference evidence="2 3" key="1">
    <citation type="submission" date="2015-10" db="EMBL/GenBank/DDBJ databases">
        <title>Metagenome-Assembled Genomes uncover a global brackish microbiome.</title>
        <authorList>
            <person name="Hugerth L.W."/>
            <person name="Larsson J."/>
            <person name="Alneberg J."/>
            <person name="Lindh M.V."/>
            <person name="Legrand C."/>
            <person name="Pinhassi J."/>
            <person name="Andersson A.F."/>
        </authorList>
    </citation>
    <scope>NUCLEOTIDE SEQUENCE [LARGE SCALE GENOMIC DNA]</scope>
    <source>
        <strain evidence="2">BACL9 MAG-120924-bin69</strain>
    </source>
</reference>
<dbReference type="SUPFAM" id="SSF48452">
    <property type="entry name" value="TPR-like"/>
    <property type="match status" value="1"/>
</dbReference>
<dbReference type="PROSITE" id="PS50005">
    <property type="entry name" value="TPR"/>
    <property type="match status" value="1"/>
</dbReference>
<evidence type="ECO:0000313" key="2">
    <source>
        <dbReference type="EMBL" id="KRP31681.1"/>
    </source>
</evidence>
<evidence type="ECO:0000313" key="3">
    <source>
        <dbReference type="Proteomes" id="UP000051220"/>
    </source>
</evidence>
<name>A0A0R2XBU2_9BACT</name>